<feature type="compositionally biased region" description="Low complexity" evidence="1">
    <location>
        <begin position="8"/>
        <end position="22"/>
    </location>
</feature>
<gene>
    <name evidence="2" type="ORF">ESCO_002252</name>
</gene>
<feature type="region of interest" description="Disordered" evidence="1">
    <location>
        <begin position="1"/>
        <end position="44"/>
    </location>
</feature>
<evidence type="ECO:0000256" key="1">
    <source>
        <dbReference type="SAM" id="MobiDB-lite"/>
    </source>
</evidence>
<feature type="compositionally biased region" description="Polar residues" evidence="1">
    <location>
        <begin position="28"/>
        <end position="43"/>
    </location>
</feature>
<evidence type="ECO:0000313" key="2">
    <source>
        <dbReference type="EMBL" id="KOS21706.1"/>
    </source>
</evidence>
<proteinExistence type="predicted"/>
<keyword evidence="3" id="KW-1185">Reference proteome</keyword>
<evidence type="ECO:0000313" key="3">
    <source>
        <dbReference type="Proteomes" id="UP000053831"/>
    </source>
</evidence>
<organism evidence="2 3">
    <name type="scientific">Escovopsis weberi</name>
    <dbReference type="NCBI Taxonomy" id="150374"/>
    <lineage>
        <taxon>Eukaryota</taxon>
        <taxon>Fungi</taxon>
        <taxon>Dikarya</taxon>
        <taxon>Ascomycota</taxon>
        <taxon>Pezizomycotina</taxon>
        <taxon>Sordariomycetes</taxon>
        <taxon>Hypocreomycetidae</taxon>
        <taxon>Hypocreales</taxon>
        <taxon>Hypocreaceae</taxon>
        <taxon>Escovopsis</taxon>
    </lineage>
</organism>
<feature type="compositionally biased region" description="Low complexity" evidence="1">
    <location>
        <begin position="106"/>
        <end position="117"/>
    </location>
</feature>
<comment type="caution">
    <text evidence="2">The sequence shown here is derived from an EMBL/GenBank/DDBJ whole genome shotgun (WGS) entry which is preliminary data.</text>
</comment>
<dbReference type="EMBL" id="LGSR01000006">
    <property type="protein sequence ID" value="KOS21706.1"/>
    <property type="molecule type" value="Genomic_DNA"/>
</dbReference>
<dbReference type="Proteomes" id="UP000053831">
    <property type="component" value="Unassembled WGS sequence"/>
</dbReference>
<accession>A0A0M8MY91</accession>
<feature type="region of interest" description="Disordered" evidence="1">
    <location>
        <begin position="87"/>
        <end position="132"/>
    </location>
</feature>
<protein>
    <submittedName>
        <fullName evidence="2">Uncharacterized protein</fullName>
    </submittedName>
</protein>
<dbReference type="AlphaFoldDB" id="A0A0M8MY91"/>
<sequence length="132" mass="14470">MVAPIPKLLHSPRNLLPSSNSLTDPRNPYSTHMTSDLTHQSGAFEQERHIYHADTLEKAATGVFGESAIISPTATSVSSEQEILNAGFRRGSLSSQRNQPRRFSKSRTTSDSVSESPSSEKLKGFIIEEAIE</sequence>
<reference evidence="2 3" key="1">
    <citation type="submission" date="2015-07" db="EMBL/GenBank/DDBJ databases">
        <title>The genome of the fungus Escovopsis weberi, a specialized disease agent of ant agriculture.</title>
        <authorList>
            <person name="de Man T.J."/>
            <person name="Stajich J.E."/>
            <person name="Kubicek C.P."/>
            <person name="Chenthamara K."/>
            <person name="Atanasova L."/>
            <person name="Druzhinina I.S."/>
            <person name="Birnbaum S."/>
            <person name="Barribeau S.M."/>
            <person name="Teiling C."/>
            <person name="Suen G."/>
            <person name="Currie C."/>
            <person name="Gerardo N.M."/>
        </authorList>
    </citation>
    <scope>NUCLEOTIDE SEQUENCE [LARGE SCALE GENOMIC DNA]</scope>
</reference>
<name>A0A0M8MY91_ESCWE</name>